<dbReference type="SUPFAM" id="SSF56300">
    <property type="entry name" value="Metallo-dependent phosphatases"/>
    <property type="match status" value="1"/>
</dbReference>
<dbReference type="InterPro" id="IPR006179">
    <property type="entry name" value="5_nucleotidase/apyrase"/>
</dbReference>
<dbReference type="InterPro" id="IPR008334">
    <property type="entry name" value="5'-Nucleotdase_C"/>
</dbReference>
<dbReference type="InterPro" id="IPR011049">
    <property type="entry name" value="Serralysin-like_metalloprot_C"/>
</dbReference>
<evidence type="ECO:0000313" key="2">
    <source>
        <dbReference type="EMBL" id="NCS59124.1"/>
    </source>
</evidence>
<sequence>MNALQDDYANTIKLTSGDIYISSPLYAASSDIYDRASTGEPAGLPGVADILIQNELGWHAATVGNHEFSSGEAGFLNLVAPDPDIINGAGGGVGIGEGGYAGTSFPYLATNLDYSNSLLPAGLEVVAGAQAPKGNSLTTSVIVNINGESIGVIGVVTPHLPAIADIGNIRMTSGDNIGASTPFQIQVDAVIGGVKQEVAALEAKGVNKIIVGTHLQQFEIEKMLAQELVNQNIGVDILIGGGSHRVMANADFPIRQDETQTPPQLLQPYPQKLTNSDNTNTLYLLNTGANYRYISRLVANFDENGVVTSIDATDSQAYATDTPGVDRLYAENITTPEQVRAKADPEIVGIVDGLSNNLNQQDANIFGQTDVFLNGIRGDARTQETNLGNLISDAQIYYGQQYLNKYGDQLLEGIEKIQISFKNGGGIRDYIGTSTILDEVGELVQLPPAANPEVGKEEGDVSQLDISNSLRFDRDLVAGTVTAAGIYELAEHMVSALPTINGLFGQVGGFKFSFDPTAKARTPETPGERIQNLVLINEKGEGTEVIVKNGQLVGNPNRSFGVVANSVLANGGDSYPDVITNQVRLDSLPQPDSLNQAQLTPGAEQDALAEYLAAFYNNKKGQTPYSQADTPQSGDTRIQNLNFREDTVLEGIQPPLPTVVNGTPGNDFFDAALPDANRFAGDNQMLNTGSGDDTVDVTSAVGGNNIRTAAGNDTVYAGTNNRIDTGVGNDLLFLGSAGGNNIVTGGT</sequence>
<feature type="domain" description="5'-Nucleotidase C-terminal" evidence="1">
    <location>
        <begin position="367"/>
        <end position="576"/>
    </location>
</feature>
<dbReference type="PANTHER" id="PTHR11575">
    <property type="entry name" value="5'-NUCLEOTIDASE-RELATED"/>
    <property type="match status" value="1"/>
</dbReference>
<dbReference type="InterPro" id="IPR036907">
    <property type="entry name" value="5'-Nucleotdase_C_sf"/>
</dbReference>
<evidence type="ECO:0000259" key="1">
    <source>
        <dbReference type="Pfam" id="PF02872"/>
    </source>
</evidence>
<dbReference type="SUPFAM" id="SSF51120">
    <property type="entry name" value="beta-Roll"/>
    <property type="match status" value="1"/>
</dbReference>
<protein>
    <submittedName>
        <fullName evidence="2">Bifunctional metallophosphatase/5'-nucleotidase</fullName>
    </submittedName>
</protein>
<dbReference type="AlphaFoldDB" id="A0A966L852"/>
<dbReference type="EMBL" id="JAADAI010000368">
    <property type="protein sequence ID" value="NCS59124.1"/>
    <property type="molecule type" value="Genomic_DNA"/>
</dbReference>
<dbReference type="Proteomes" id="UP000799330">
    <property type="component" value="Unassembled WGS sequence"/>
</dbReference>
<dbReference type="Gene3D" id="3.90.780.10">
    <property type="entry name" value="5'-Nucleotidase, C-terminal domain"/>
    <property type="match status" value="1"/>
</dbReference>
<dbReference type="PANTHER" id="PTHR11575:SF24">
    <property type="entry name" value="5'-NUCLEOTIDASE"/>
    <property type="match status" value="1"/>
</dbReference>
<reference evidence="2" key="1">
    <citation type="journal article" date="2019" name="Mol. Ecol.">
        <title>Genome evolution and host-microbiome shifts correspond with intraspecific niche divergence within harmful algal bloom-forming Microcystis aeruginosa.</title>
        <authorList>
            <person name="Jackrel S.L."/>
            <person name="White J.D."/>
            <person name="Evans J.T."/>
            <person name="Buffin K."/>
            <person name="Hayden K."/>
            <person name="Sarnelle O."/>
            <person name="Denef V.J."/>
        </authorList>
    </citation>
    <scope>NUCLEOTIDE SEQUENCE</scope>
    <source>
        <strain evidence="2">G11-04</strain>
    </source>
</reference>
<dbReference type="SUPFAM" id="SSF55816">
    <property type="entry name" value="5'-nucleotidase (syn. UDP-sugar hydrolase), C-terminal domain"/>
    <property type="match status" value="1"/>
</dbReference>
<dbReference type="InterPro" id="IPR029052">
    <property type="entry name" value="Metallo-depent_PP-like"/>
</dbReference>
<dbReference type="GO" id="GO:0008253">
    <property type="term" value="F:5'-nucleotidase activity"/>
    <property type="evidence" value="ECO:0007669"/>
    <property type="project" value="TreeGrafter"/>
</dbReference>
<accession>A0A966L852</accession>
<feature type="non-terminal residue" evidence="2">
    <location>
        <position position="747"/>
    </location>
</feature>
<dbReference type="Gene3D" id="3.60.21.10">
    <property type="match status" value="1"/>
</dbReference>
<dbReference type="GO" id="GO:0030288">
    <property type="term" value="C:outer membrane-bounded periplasmic space"/>
    <property type="evidence" value="ECO:0007669"/>
    <property type="project" value="TreeGrafter"/>
</dbReference>
<organism evidence="2 3">
    <name type="scientific">Microcystis aeruginosa G11-04</name>
    <dbReference type="NCBI Taxonomy" id="2685956"/>
    <lineage>
        <taxon>Bacteria</taxon>
        <taxon>Bacillati</taxon>
        <taxon>Cyanobacteriota</taxon>
        <taxon>Cyanophyceae</taxon>
        <taxon>Oscillatoriophycideae</taxon>
        <taxon>Chroococcales</taxon>
        <taxon>Microcystaceae</taxon>
        <taxon>Microcystis</taxon>
    </lineage>
</organism>
<name>A0A966L852_MICAE</name>
<comment type="caution">
    <text evidence="2">The sequence shown here is derived from an EMBL/GenBank/DDBJ whole genome shotgun (WGS) entry which is preliminary data.</text>
</comment>
<proteinExistence type="predicted"/>
<dbReference type="GO" id="GO:0009166">
    <property type="term" value="P:nucleotide catabolic process"/>
    <property type="evidence" value="ECO:0007669"/>
    <property type="project" value="InterPro"/>
</dbReference>
<dbReference type="GO" id="GO:0008768">
    <property type="term" value="F:UDP-sugar diphosphatase activity"/>
    <property type="evidence" value="ECO:0007669"/>
    <property type="project" value="TreeGrafter"/>
</dbReference>
<gene>
    <name evidence="2" type="ORF">GPJ16_20590</name>
</gene>
<evidence type="ECO:0000313" key="3">
    <source>
        <dbReference type="Proteomes" id="UP000799330"/>
    </source>
</evidence>
<dbReference type="Pfam" id="PF02872">
    <property type="entry name" value="5_nucleotid_C"/>
    <property type="match status" value="1"/>
</dbReference>